<evidence type="ECO:0000259" key="7">
    <source>
        <dbReference type="Pfam" id="PF01757"/>
    </source>
</evidence>
<evidence type="ECO:0000256" key="6">
    <source>
        <dbReference type="SAM" id="Phobius"/>
    </source>
</evidence>
<feature type="transmembrane region" description="Helical" evidence="6">
    <location>
        <begin position="28"/>
        <end position="48"/>
    </location>
</feature>
<name>A0ABQ9Y603_9EUKA</name>
<keyword evidence="3 6" id="KW-0812">Transmembrane</keyword>
<organism evidence="8 9">
    <name type="scientific">Blattamonas nauphoetae</name>
    <dbReference type="NCBI Taxonomy" id="2049346"/>
    <lineage>
        <taxon>Eukaryota</taxon>
        <taxon>Metamonada</taxon>
        <taxon>Preaxostyla</taxon>
        <taxon>Oxymonadida</taxon>
        <taxon>Blattamonas</taxon>
    </lineage>
</organism>
<dbReference type="PANTHER" id="PTHR40074">
    <property type="entry name" value="O-ACETYLTRANSFERASE WECH"/>
    <property type="match status" value="1"/>
</dbReference>
<dbReference type="GO" id="GO:0016746">
    <property type="term" value="F:acyltransferase activity"/>
    <property type="evidence" value="ECO:0007669"/>
    <property type="project" value="UniProtKB-KW"/>
</dbReference>
<keyword evidence="2" id="KW-1003">Cell membrane</keyword>
<keyword evidence="8" id="KW-0808">Transferase</keyword>
<evidence type="ECO:0000256" key="2">
    <source>
        <dbReference type="ARBA" id="ARBA00022475"/>
    </source>
</evidence>
<evidence type="ECO:0000256" key="5">
    <source>
        <dbReference type="ARBA" id="ARBA00023136"/>
    </source>
</evidence>
<evidence type="ECO:0000313" key="8">
    <source>
        <dbReference type="EMBL" id="KAK2959188.1"/>
    </source>
</evidence>
<evidence type="ECO:0000256" key="1">
    <source>
        <dbReference type="ARBA" id="ARBA00004651"/>
    </source>
</evidence>
<protein>
    <submittedName>
        <fullName evidence="8">Acyltransferase family protein</fullName>
    </submittedName>
</protein>
<comment type="subcellular location">
    <subcellularLocation>
        <location evidence="1">Cell membrane</location>
        <topology evidence="1">Multi-pass membrane protein</topology>
    </subcellularLocation>
</comment>
<sequence>MESVAQSEEQNEILLVKPVRDRNYALDLLRTIASFMVVLIHAAVFYYSCPFLSICQGDGPVWAGVLTALCRSSVPLFVMMTGYFVVPVKENSFSFVKKRFKRVFIPYFFWCVVYAGYNVIEKKMTWIGFFEALIRIPLNYGTDVGHLWYVQMSIGLDLFLPIISPWVLLVWQTFLYTFRKMVRSIILTCHMFGFNHSPRAEKGVSRQLVISDHPKVSVE</sequence>
<dbReference type="EMBL" id="JARBJD010000031">
    <property type="protein sequence ID" value="KAK2959188.1"/>
    <property type="molecule type" value="Genomic_DNA"/>
</dbReference>
<feature type="transmembrane region" description="Helical" evidence="6">
    <location>
        <begin position="104"/>
        <end position="120"/>
    </location>
</feature>
<dbReference type="PANTHER" id="PTHR40074:SF2">
    <property type="entry name" value="O-ACETYLTRANSFERASE WECH"/>
    <property type="match status" value="1"/>
</dbReference>
<reference evidence="8 9" key="1">
    <citation type="journal article" date="2022" name="bioRxiv">
        <title>Genomics of Preaxostyla Flagellates Illuminates Evolutionary Transitions and the Path Towards Mitochondrial Loss.</title>
        <authorList>
            <person name="Novak L.V.F."/>
            <person name="Treitli S.C."/>
            <person name="Pyrih J."/>
            <person name="Halakuc P."/>
            <person name="Pipaliya S.V."/>
            <person name="Vacek V."/>
            <person name="Brzon O."/>
            <person name="Soukal P."/>
            <person name="Eme L."/>
            <person name="Dacks J.B."/>
            <person name="Karnkowska A."/>
            <person name="Elias M."/>
            <person name="Hampl V."/>
        </authorList>
    </citation>
    <scope>NUCLEOTIDE SEQUENCE [LARGE SCALE GENOMIC DNA]</scope>
    <source>
        <strain evidence="8">NAU3</strain>
        <tissue evidence="8">Gut</tissue>
    </source>
</reference>
<accession>A0ABQ9Y603</accession>
<evidence type="ECO:0000313" key="9">
    <source>
        <dbReference type="Proteomes" id="UP001281761"/>
    </source>
</evidence>
<keyword evidence="8" id="KW-0012">Acyltransferase</keyword>
<feature type="transmembrane region" description="Helical" evidence="6">
    <location>
        <begin position="158"/>
        <end position="178"/>
    </location>
</feature>
<keyword evidence="5 6" id="KW-0472">Membrane</keyword>
<feature type="transmembrane region" description="Helical" evidence="6">
    <location>
        <begin position="60"/>
        <end position="84"/>
    </location>
</feature>
<dbReference type="InterPro" id="IPR002656">
    <property type="entry name" value="Acyl_transf_3_dom"/>
</dbReference>
<proteinExistence type="predicted"/>
<dbReference type="Proteomes" id="UP001281761">
    <property type="component" value="Unassembled WGS sequence"/>
</dbReference>
<comment type="caution">
    <text evidence="8">The sequence shown here is derived from an EMBL/GenBank/DDBJ whole genome shotgun (WGS) entry which is preliminary data.</text>
</comment>
<evidence type="ECO:0000256" key="4">
    <source>
        <dbReference type="ARBA" id="ARBA00022989"/>
    </source>
</evidence>
<evidence type="ECO:0000256" key="3">
    <source>
        <dbReference type="ARBA" id="ARBA00022692"/>
    </source>
</evidence>
<keyword evidence="9" id="KW-1185">Reference proteome</keyword>
<gene>
    <name evidence="8" type="ORF">BLNAU_5746</name>
</gene>
<dbReference type="Pfam" id="PF01757">
    <property type="entry name" value="Acyl_transf_3"/>
    <property type="match status" value="1"/>
</dbReference>
<keyword evidence="4 6" id="KW-1133">Transmembrane helix</keyword>
<feature type="domain" description="Acyltransferase 3" evidence="7">
    <location>
        <begin position="23"/>
        <end position="176"/>
    </location>
</feature>